<organism evidence="1 2">
    <name type="scientific">Devosia marina</name>
    <dbReference type="NCBI Taxonomy" id="2683198"/>
    <lineage>
        <taxon>Bacteria</taxon>
        <taxon>Pseudomonadati</taxon>
        <taxon>Pseudomonadota</taxon>
        <taxon>Alphaproteobacteria</taxon>
        <taxon>Hyphomicrobiales</taxon>
        <taxon>Devosiaceae</taxon>
        <taxon>Devosia</taxon>
    </lineage>
</organism>
<gene>
    <name evidence="1" type="ORF">GO014_07140</name>
</gene>
<comment type="caution">
    <text evidence="1">The sequence shown here is derived from an EMBL/GenBank/DDBJ whole genome shotgun (WGS) entry which is preliminary data.</text>
</comment>
<accession>A0A7X3K3M9</accession>
<evidence type="ECO:0000313" key="1">
    <source>
        <dbReference type="EMBL" id="MVS98794.1"/>
    </source>
</evidence>
<dbReference type="EMBL" id="WQRF01000001">
    <property type="protein sequence ID" value="MVS98794.1"/>
    <property type="molecule type" value="Genomic_DNA"/>
</dbReference>
<reference evidence="1 2" key="1">
    <citation type="submission" date="2019-12" db="EMBL/GenBank/DDBJ databases">
        <title>Devosia maris sp. nov., isolated from the deep seawater.</title>
        <authorList>
            <person name="Liu Y."/>
        </authorList>
    </citation>
    <scope>NUCLEOTIDE SEQUENCE [LARGE SCALE GENOMIC DNA]</scope>
    <source>
        <strain evidence="1 2">L53-10-65</strain>
    </source>
</reference>
<proteinExistence type="predicted"/>
<dbReference type="Proteomes" id="UP000438106">
    <property type="component" value="Unassembled WGS sequence"/>
</dbReference>
<name>A0A7X3K3M9_9HYPH</name>
<evidence type="ECO:0000313" key="2">
    <source>
        <dbReference type="Proteomes" id="UP000438106"/>
    </source>
</evidence>
<keyword evidence="2" id="KW-1185">Reference proteome</keyword>
<protein>
    <submittedName>
        <fullName evidence="1">Uncharacterized protein</fullName>
    </submittedName>
</protein>
<dbReference type="AlphaFoldDB" id="A0A7X3K3M9"/>
<sequence>MDAVGSAPLLSVIFGMRPLAPNLRGGSGGKAPMAHALIGEPISSTTPTLLVVPVFLTYIDQFSWFARRFLPMAPDDAEHAQAPM</sequence>
<dbReference type="RefSeq" id="WP_157289649.1">
    <property type="nucleotide sequence ID" value="NZ_WQRF01000001.1"/>
</dbReference>